<organism evidence="8 9">
    <name type="scientific">Clostridium intestinale</name>
    <dbReference type="NCBI Taxonomy" id="36845"/>
    <lineage>
        <taxon>Bacteria</taxon>
        <taxon>Bacillati</taxon>
        <taxon>Bacillota</taxon>
        <taxon>Clostridia</taxon>
        <taxon>Eubacteriales</taxon>
        <taxon>Clostridiaceae</taxon>
        <taxon>Clostridium</taxon>
    </lineage>
</organism>
<dbReference type="GO" id="GO:0030246">
    <property type="term" value="F:carbohydrate binding"/>
    <property type="evidence" value="ECO:0007669"/>
    <property type="project" value="InterPro"/>
</dbReference>
<name>A0A7D6ZZT9_9CLOT</name>
<evidence type="ECO:0000259" key="7">
    <source>
        <dbReference type="SMART" id="SM00635"/>
    </source>
</evidence>
<dbReference type="InterPro" id="IPR008964">
    <property type="entry name" value="Invasin/intimin_cell_adhesion"/>
</dbReference>
<dbReference type="RefSeq" id="WP_181602996.1">
    <property type="nucleotide sequence ID" value="NZ_CP059378.1"/>
</dbReference>
<keyword evidence="1" id="KW-0134">Cell wall</keyword>
<feature type="region of interest" description="Disordered" evidence="5">
    <location>
        <begin position="243"/>
        <end position="280"/>
    </location>
</feature>
<sequence>MKKSLAILCTLLMLFSFKTIVHAEENSIQVQSDSKEYNIGDKVKVVVNAVGAKDLYSADLTINYDPEYLELVASKFNVLQELGNSSEKGTSRYLLSILGQEKGINGDVSIAEFEFKAIKNGATKINIPSTILVNSKEEKRENIKVNPLDLRIKEKISLINVEGVKLNTEKYKLKIGEVYKLVHTILPENASNKNVNWTSSNPSVVEVKDGSIKGLKEGNALITIITEDGNKTAQCIVEVYKVSDNGNNGGENPGNEPGEGNEDNKPGQDDNSGVDELPQTGGNSYLPIIGLGMVVLGAIIKKRN</sequence>
<dbReference type="InterPro" id="IPR002102">
    <property type="entry name" value="Cohesin_dom"/>
</dbReference>
<evidence type="ECO:0000313" key="8">
    <source>
        <dbReference type="EMBL" id="QLY81414.1"/>
    </source>
</evidence>
<dbReference type="Pfam" id="PF00746">
    <property type="entry name" value="Gram_pos_anchor"/>
    <property type="match status" value="1"/>
</dbReference>
<evidence type="ECO:0000313" key="9">
    <source>
        <dbReference type="Proteomes" id="UP000512286"/>
    </source>
</evidence>
<feature type="domain" description="BIG2" evidence="7">
    <location>
        <begin position="160"/>
        <end position="236"/>
    </location>
</feature>
<dbReference type="SUPFAM" id="SSF49373">
    <property type="entry name" value="Invasin/intimin cell-adhesion fragments"/>
    <property type="match status" value="1"/>
</dbReference>
<evidence type="ECO:0000256" key="6">
    <source>
        <dbReference type="SAM" id="SignalP"/>
    </source>
</evidence>
<protein>
    <submittedName>
        <fullName evidence="8">Ig-like domain-containing protein</fullName>
    </submittedName>
</protein>
<dbReference type="CDD" id="cd08547">
    <property type="entry name" value="Type_II_cohesin"/>
    <property type="match status" value="1"/>
</dbReference>
<evidence type="ECO:0000256" key="2">
    <source>
        <dbReference type="ARBA" id="ARBA00022525"/>
    </source>
</evidence>
<dbReference type="AlphaFoldDB" id="A0A7D6ZZT9"/>
<dbReference type="GO" id="GO:0000272">
    <property type="term" value="P:polysaccharide catabolic process"/>
    <property type="evidence" value="ECO:0007669"/>
    <property type="project" value="InterPro"/>
</dbReference>
<dbReference type="EMBL" id="CP059378">
    <property type="protein sequence ID" value="QLY81414.1"/>
    <property type="molecule type" value="Genomic_DNA"/>
</dbReference>
<dbReference type="Gene3D" id="2.60.40.680">
    <property type="match status" value="1"/>
</dbReference>
<gene>
    <name evidence="8" type="ORF">HZF06_07480</name>
</gene>
<dbReference type="NCBIfam" id="TIGR01167">
    <property type="entry name" value="LPXTG_anchor"/>
    <property type="match status" value="1"/>
</dbReference>
<dbReference type="InterPro" id="IPR008965">
    <property type="entry name" value="CBM2/CBM3_carb-bd_dom_sf"/>
</dbReference>
<proteinExistence type="predicted"/>
<keyword evidence="2" id="KW-0964">Secreted</keyword>
<dbReference type="KEGG" id="cint:HZF06_07480"/>
<keyword evidence="4" id="KW-0572">Peptidoglycan-anchor</keyword>
<feature type="chain" id="PRO_5027803190" evidence="6">
    <location>
        <begin position="24"/>
        <end position="304"/>
    </location>
</feature>
<evidence type="ECO:0000256" key="5">
    <source>
        <dbReference type="SAM" id="MobiDB-lite"/>
    </source>
</evidence>
<dbReference type="SUPFAM" id="SSF49384">
    <property type="entry name" value="Carbohydrate-binding domain"/>
    <property type="match status" value="1"/>
</dbReference>
<dbReference type="SMART" id="SM00635">
    <property type="entry name" value="BID_2"/>
    <property type="match status" value="1"/>
</dbReference>
<dbReference type="InterPro" id="IPR019931">
    <property type="entry name" value="LPXTG_anchor"/>
</dbReference>
<feature type="signal peptide" evidence="6">
    <location>
        <begin position="1"/>
        <end position="23"/>
    </location>
</feature>
<dbReference type="InterPro" id="IPR003343">
    <property type="entry name" value="Big_2"/>
</dbReference>
<reference evidence="8 9" key="1">
    <citation type="submission" date="2020-07" db="EMBL/GenBank/DDBJ databases">
        <title>Electron transfer.</title>
        <authorList>
            <person name="Huang L."/>
            <person name="Liu X."/>
            <person name="Zhou S."/>
        </authorList>
    </citation>
    <scope>NUCLEOTIDE SEQUENCE [LARGE SCALE GENOMIC DNA]</scope>
    <source>
        <strain evidence="8 9">Lx1</strain>
    </source>
</reference>
<dbReference type="Gene3D" id="2.60.40.1080">
    <property type="match status" value="1"/>
</dbReference>
<dbReference type="Pfam" id="PF02368">
    <property type="entry name" value="Big_2"/>
    <property type="match status" value="1"/>
</dbReference>
<evidence type="ECO:0000256" key="3">
    <source>
        <dbReference type="ARBA" id="ARBA00022729"/>
    </source>
</evidence>
<accession>A0A7D6ZZT9</accession>
<evidence type="ECO:0000256" key="1">
    <source>
        <dbReference type="ARBA" id="ARBA00022512"/>
    </source>
</evidence>
<dbReference type="Pfam" id="PF00963">
    <property type="entry name" value="Cohesin"/>
    <property type="match status" value="1"/>
</dbReference>
<evidence type="ECO:0000256" key="4">
    <source>
        <dbReference type="ARBA" id="ARBA00023088"/>
    </source>
</evidence>
<dbReference type="Proteomes" id="UP000512286">
    <property type="component" value="Chromosome"/>
</dbReference>
<keyword evidence="3 6" id="KW-0732">Signal</keyword>